<dbReference type="NCBIfam" id="NF003314">
    <property type="entry name" value="PRK04322.1"/>
    <property type="match status" value="1"/>
</dbReference>
<evidence type="ECO:0000256" key="1">
    <source>
        <dbReference type="ARBA" id="ARBA00013260"/>
    </source>
</evidence>
<reference evidence="6 7" key="1">
    <citation type="journal article" date="2021" name="BMC Biol.">
        <title>Horizontally acquired antibacterial genes associated with adaptive radiation of ladybird beetles.</title>
        <authorList>
            <person name="Li H.S."/>
            <person name="Tang X.F."/>
            <person name="Huang Y.H."/>
            <person name="Xu Z.Y."/>
            <person name="Chen M.L."/>
            <person name="Du X.Y."/>
            <person name="Qiu B.Y."/>
            <person name="Chen P.T."/>
            <person name="Zhang W."/>
            <person name="Slipinski A."/>
            <person name="Escalona H.E."/>
            <person name="Waterhouse R.M."/>
            <person name="Zwick A."/>
            <person name="Pang H."/>
        </authorList>
    </citation>
    <scope>NUCLEOTIDE SEQUENCE [LARGE SCALE GENOMIC DNA]</scope>
    <source>
        <strain evidence="6">SYSU2018</strain>
    </source>
</reference>
<dbReference type="Gene3D" id="3.40.1490.10">
    <property type="entry name" value="Bit1"/>
    <property type="match status" value="1"/>
</dbReference>
<evidence type="ECO:0000313" key="6">
    <source>
        <dbReference type="EMBL" id="KAL3270692.1"/>
    </source>
</evidence>
<dbReference type="PANTHER" id="PTHR12649">
    <property type="entry name" value="PEPTIDYL-TRNA HYDROLASE 2"/>
    <property type="match status" value="1"/>
</dbReference>
<dbReference type="EMBL" id="JABFTP020000042">
    <property type="protein sequence ID" value="KAL3270692.1"/>
    <property type="molecule type" value="Genomic_DNA"/>
</dbReference>
<comment type="similarity">
    <text evidence="3">Belongs to the PTH2 family.</text>
</comment>
<evidence type="ECO:0000256" key="4">
    <source>
        <dbReference type="ARBA" id="ARBA00048707"/>
    </source>
</evidence>
<dbReference type="InterPro" id="IPR002833">
    <property type="entry name" value="PTH2"/>
</dbReference>
<dbReference type="Proteomes" id="UP001516400">
    <property type="component" value="Unassembled WGS sequence"/>
</dbReference>
<proteinExistence type="inferred from homology"/>
<gene>
    <name evidence="6" type="ORF">HHI36_021220</name>
</gene>
<keyword evidence="5" id="KW-0472">Membrane</keyword>
<name>A0ABD2MWK4_9CUCU</name>
<evidence type="ECO:0000256" key="2">
    <source>
        <dbReference type="ARBA" id="ARBA00022801"/>
    </source>
</evidence>
<keyword evidence="5" id="KW-0812">Transmembrane</keyword>
<organism evidence="6 7">
    <name type="scientific">Cryptolaemus montrouzieri</name>
    <dbReference type="NCBI Taxonomy" id="559131"/>
    <lineage>
        <taxon>Eukaryota</taxon>
        <taxon>Metazoa</taxon>
        <taxon>Ecdysozoa</taxon>
        <taxon>Arthropoda</taxon>
        <taxon>Hexapoda</taxon>
        <taxon>Insecta</taxon>
        <taxon>Pterygota</taxon>
        <taxon>Neoptera</taxon>
        <taxon>Endopterygota</taxon>
        <taxon>Coleoptera</taxon>
        <taxon>Polyphaga</taxon>
        <taxon>Cucujiformia</taxon>
        <taxon>Coccinelloidea</taxon>
        <taxon>Coccinellidae</taxon>
        <taxon>Scymninae</taxon>
        <taxon>Scymnini</taxon>
        <taxon>Cryptolaemus</taxon>
    </lineage>
</organism>
<dbReference type="InterPro" id="IPR023476">
    <property type="entry name" value="Pep_tRNA_hydro_II_dom_sf"/>
</dbReference>
<comment type="caution">
    <text evidence="6">The sequence shown here is derived from an EMBL/GenBank/DDBJ whole genome shotgun (WGS) entry which is preliminary data.</text>
</comment>
<dbReference type="NCBIfam" id="TIGR00283">
    <property type="entry name" value="arch_pth2"/>
    <property type="match status" value="1"/>
</dbReference>
<dbReference type="Pfam" id="PF01981">
    <property type="entry name" value="PTH2"/>
    <property type="match status" value="1"/>
</dbReference>
<sequence>MDTLQNIIQGGTFEYLIGVGFGALVGVATTFVLWKTFSKEDDLGFSKAGKEEGFEFNDKQEYRMMLAVRNDLKMGKGKIAAQCSHAAVTAYDAVIKKRPYLLKPWMQNGTAKIAVKVESEEELLDLEKKAKNLKVLTRIVRDAGHTQVAPMSRTVLSLGPAPKRVLDKITGHLKLL</sequence>
<evidence type="ECO:0000256" key="5">
    <source>
        <dbReference type="SAM" id="Phobius"/>
    </source>
</evidence>
<dbReference type="CDD" id="cd02430">
    <property type="entry name" value="PTH2"/>
    <property type="match status" value="1"/>
</dbReference>
<dbReference type="PANTHER" id="PTHR12649:SF11">
    <property type="entry name" value="PEPTIDYL-TRNA HYDROLASE 2, MITOCHONDRIAL"/>
    <property type="match status" value="1"/>
</dbReference>
<keyword evidence="2" id="KW-0378">Hydrolase</keyword>
<dbReference type="AlphaFoldDB" id="A0ABD2MWK4"/>
<protein>
    <recommendedName>
        <fullName evidence="1">peptidyl-tRNA hydrolase</fullName>
        <ecNumber evidence="1">3.1.1.29</ecNumber>
    </recommendedName>
</protein>
<keyword evidence="7" id="KW-1185">Reference proteome</keyword>
<dbReference type="GO" id="GO:0004045">
    <property type="term" value="F:peptidyl-tRNA hydrolase activity"/>
    <property type="evidence" value="ECO:0007669"/>
    <property type="project" value="UniProtKB-EC"/>
</dbReference>
<evidence type="ECO:0000256" key="3">
    <source>
        <dbReference type="ARBA" id="ARBA00038050"/>
    </source>
</evidence>
<comment type="catalytic activity">
    <reaction evidence="4">
        <text>an N-acyl-L-alpha-aminoacyl-tRNA + H2O = an N-acyl-L-amino acid + a tRNA + H(+)</text>
        <dbReference type="Rhea" id="RHEA:54448"/>
        <dbReference type="Rhea" id="RHEA-COMP:10123"/>
        <dbReference type="Rhea" id="RHEA-COMP:13883"/>
        <dbReference type="ChEBI" id="CHEBI:15377"/>
        <dbReference type="ChEBI" id="CHEBI:15378"/>
        <dbReference type="ChEBI" id="CHEBI:59874"/>
        <dbReference type="ChEBI" id="CHEBI:78442"/>
        <dbReference type="ChEBI" id="CHEBI:138191"/>
        <dbReference type="EC" id="3.1.1.29"/>
    </reaction>
</comment>
<keyword evidence="5" id="KW-1133">Transmembrane helix</keyword>
<dbReference type="EC" id="3.1.1.29" evidence="1"/>
<dbReference type="FunFam" id="3.40.1490.10:FF:000001">
    <property type="entry name" value="Peptidyl-tRNA hydrolase 2"/>
    <property type="match status" value="1"/>
</dbReference>
<accession>A0ABD2MWK4</accession>
<dbReference type="SUPFAM" id="SSF102462">
    <property type="entry name" value="Peptidyl-tRNA hydrolase II"/>
    <property type="match status" value="1"/>
</dbReference>
<evidence type="ECO:0000313" key="7">
    <source>
        <dbReference type="Proteomes" id="UP001516400"/>
    </source>
</evidence>
<feature type="transmembrane region" description="Helical" evidence="5">
    <location>
        <begin position="15"/>
        <end position="34"/>
    </location>
</feature>